<sequence>MQMMISDRNYHHHPIHQPQAIPQKEDSEIDS</sequence>
<keyword evidence="3" id="KW-1185">Reference proteome</keyword>
<evidence type="ECO:0000256" key="1">
    <source>
        <dbReference type="SAM" id="MobiDB-lite"/>
    </source>
</evidence>
<dbReference type="AlphaFoldDB" id="A0A1R3L1B6"/>
<evidence type="ECO:0000313" key="3">
    <source>
        <dbReference type="Proteomes" id="UP000187203"/>
    </source>
</evidence>
<comment type="caution">
    <text evidence="2">The sequence shown here is derived from an EMBL/GenBank/DDBJ whole genome shotgun (WGS) entry which is preliminary data.</text>
</comment>
<evidence type="ECO:0000313" key="2">
    <source>
        <dbReference type="EMBL" id="OMP13136.1"/>
    </source>
</evidence>
<reference evidence="3" key="1">
    <citation type="submission" date="2013-09" db="EMBL/GenBank/DDBJ databases">
        <title>Corchorus olitorius genome sequencing.</title>
        <authorList>
            <person name="Alam M."/>
            <person name="Haque M.S."/>
            <person name="Islam M.S."/>
            <person name="Emdad E.M."/>
            <person name="Islam M.M."/>
            <person name="Ahmed B."/>
            <person name="Halim A."/>
            <person name="Hossen Q.M.M."/>
            <person name="Hossain M.Z."/>
            <person name="Ahmed R."/>
            <person name="Khan M.M."/>
            <person name="Islam R."/>
            <person name="Rashid M.M."/>
            <person name="Khan S.A."/>
            <person name="Rahman M.S."/>
            <person name="Alam M."/>
            <person name="Yahiya A.S."/>
            <person name="Khan M.S."/>
            <person name="Azam M.S."/>
            <person name="Haque T."/>
            <person name="Lashkar M.Z.H."/>
            <person name="Akhand A.I."/>
            <person name="Morshed G."/>
            <person name="Roy S."/>
            <person name="Uddin K.S."/>
            <person name="Rabeya T."/>
            <person name="Hossain A.S."/>
            <person name="Chowdhury A."/>
            <person name="Snigdha A.R."/>
            <person name="Mortoza M.S."/>
            <person name="Matin S.A."/>
            <person name="Hoque S.M.E."/>
            <person name="Islam M.K."/>
            <person name="Roy D.K."/>
            <person name="Haider R."/>
            <person name="Moosa M.M."/>
            <person name="Elias S.M."/>
            <person name="Hasan A.M."/>
            <person name="Jahan S."/>
            <person name="Shafiuddin M."/>
            <person name="Mahmood N."/>
            <person name="Shommy N.S."/>
        </authorList>
    </citation>
    <scope>NUCLEOTIDE SEQUENCE [LARGE SCALE GENOMIC DNA]</scope>
    <source>
        <strain evidence="3">cv. O-4</strain>
    </source>
</reference>
<organism evidence="2 3">
    <name type="scientific">Corchorus olitorius</name>
    <dbReference type="NCBI Taxonomy" id="93759"/>
    <lineage>
        <taxon>Eukaryota</taxon>
        <taxon>Viridiplantae</taxon>
        <taxon>Streptophyta</taxon>
        <taxon>Embryophyta</taxon>
        <taxon>Tracheophyta</taxon>
        <taxon>Spermatophyta</taxon>
        <taxon>Magnoliopsida</taxon>
        <taxon>eudicotyledons</taxon>
        <taxon>Gunneridae</taxon>
        <taxon>Pentapetalae</taxon>
        <taxon>rosids</taxon>
        <taxon>malvids</taxon>
        <taxon>Malvales</taxon>
        <taxon>Malvaceae</taxon>
        <taxon>Grewioideae</taxon>
        <taxon>Apeibeae</taxon>
        <taxon>Corchorus</taxon>
    </lineage>
</organism>
<name>A0A1R3L1B6_9ROSI</name>
<protein>
    <submittedName>
        <fullName evidence="2">Uncharacterized protein</fullName>
    </submittedName>
</protein>
<dbReference type="Proteomes" id="UP000187203">
    <property type="component" value="Unassembled WGS sequence"/>
</dbReference>
<proteinExistence type="predicted"/>
<accession>A0A1R3L1B6</accession>
<dbReference type="EMBL" id="AWUE01005059">
    <property type="protein sequence ID" value="OMP13136.1"/>
    <property type="molecule type" value="Genomic_DNA"/>
</dbReference>
<feature type="region of interest" description="Disordered" evidence="1">
    <location>
        <begin position="1"/>
        <end position="31"/>
    </location>
</feature>
<gene>
    <name evidence="2" type="ORF">COLO4_02216</name>
</gene>